<accession>A0A0R1PGL6</accession>
<comment type="function">
    <text evidence="1">Essential for recycling GMP and indirectly, cGMP.</text>
</comment>
<dbReference type="RefSeq" id="WP_057748962.1">
    <property type="nucleotide sequence ID" value="NZ_AZER01000013.1"/>
</dbReference>
<comment type="catalytic activity">
    <reaction evidence="5">
        <text>GMP + ATP = GDP + ADP</text>
        <dbReference type="Rhea" id="RHEA:20780"/>
        <dbReference type="ChEBI" id="CHEBI:30616"/>
        <dbReference type="ChEBI" id="CHEBI:58115"/>
        <dbReference type="ChEBI" id="CHEBI:58189"/>
        <dbReference type="ChEBI" id="CHEBI:456216"/>
        <dbReference type="EC" id="2.7.4.8"/>
    </reaction>
</comment>
<dbReference type="GO" id="GO:0005829">
    <property type="term" value="C:cytosol"/>
    <property type="evidence" value="ECO:0007669"/>
    <property type="project" value="TreeGrafter"/>
</dbReference>
<dbReference type="AlphaFoldDB" id="A0A0R1PGL6"/>
<protein>
    <submittedName>
        <fullName evidence="7">Guanylate kinase</fullName>
    </submittedName>
</protein>
<dbReference type="Gene3D" id="3.40.50.300">
    <property type="entry name" value="P-loop containing nucleotide triphosphate hydrolases"/>
    <property type="match status" value="1"/>
</dbReference>
<evidence type="ECO:0000256" key="3">
    <source>
        <dbReference type="ARBA" id="ARBA00022679"/>
    </source>
</evidence>
<evidence type="ECO:0000256" key="2">
    <source>
        <dbReference type="ARBA" id="ARBA00005790"/>
    </source>
</evidence>
<dbReference type="PANTHER" id="PTHR23117:SF13">
    <property type="entry name" value="GUANYLATE KINASE"/>
    <property type="match status" value="1"/>
</dbReference>
<comment type="caution">
    <text evidence="7">The sequence shown here is derived from an EMBL/GenBank/DDBJ whole genome shotgun (WGS) entry which is preliminary data.</text>
</comment>
<keyword evidence="3" id="KW-0808">Transferase</keyword>
<keyword evidence="8" id="KW-1185">Reference proteome</keyword>
<evidence type="ECO:0000313" key="7">
    <source>
        <dbReference type="EMBL" id="KRL27979.1"/>
    </source>
</evidence>
<reference evidence="7 8" key="1">
    <citation type="journal article" date="2015" name="Genome Announc.">
        <title>Expanding the biotechnology potential of lactobacilli through comparative genomics of 213 strains and associated genera.</title>
        <authorList>
            <person name="Sun Z."/>
            <person name="Harris H.M."/>
            <person name="McCann A."/>
            <person name="Guo C."/>
            <person name="Argimon S."/>
            <person name="Zhang W."/>
            <person name="Yang X."/>
            <person name="Jeffery I.B."/>
            <person name="Cooney J.C."/>
            <person name="Kagawa T.F."/>
            <person name="Liu W."/>
            <person name="Song Y."/>
            <person name="Salvetti E."/>
            <person name="Wrobel A."/>
            <person name="Rasinkangas P."/>
            <person name="Parkhill J."/>
            <person name="Rea M.C."/>
            <person name="O'Sullivan O."/>
            <person name="Ritari J."/>
            <person name="Douillard F.P."/>
            <person name="Paul Ross R."/>
            <person name="Yang R."/>
            <person name="Briner A.E."/>
            <person name="Felis G.E."/>
            <person name="de Vos W.M."/>
            <person name="Barrangou R."/>
            <person name="Klaenhammer T.R."/>
            <person name="Caufield P.W."/>
            <person name="Cui Y."/>
            <person name="Zhang H."/>
            <person name="O'Toole P.W."/>
        </authorList>
    </citation>
    <scope>NUCLEOTIDE SEQUENCE [LARGE SCALE GENOMIC DNA]</scope>
    <source>
        <strain evidence="7 8">DSM 13145</strain>
    </source>
</reference>
<keyword evidence="4 7" id="KW-0418">Kinase</keyword>
<dbReference type="SMART" id="SM00072">
    <property type="entry name" value="GuKc"/>
    <property type="match status" value="1"/>
</dbReference>
<dbReference type="SUPFAM" id="SSF52540">
    <property type="entry name" value="P-loop containing nucleoside triphosphate hydrolases"/>
    <property type="match status" value="1"/>
</dbReference>
<dbReference type="InterPro" id="IPR008145">
    <property type="entry name" value="GK/Ca_channel_bsu"/>
</dbReference>
<dbReference type="EMBL" id="AZER01000013">
    <property type="protein sequence ID" value="KRL27979.1"/>
    <property type="molecule type" value="Genomic_DNA"/>
</dbReference>
<dbReference type="STRING" id="1423746.FD27_GL000251"/>
<feature type="domain" description="Guanylate kinase-like" evidence="6">
    <location>
        <begin position="3"/>
        <end position="181"/>
    </location>
</feature>
<sequence length="185" mass="21188">MVNKVYVIAGAAGSGKTTVANYLQRQYQMQRVITHTTRPPRSSEQEGVDYHFESEQSMERLHLLEEVEYDHHHYGSSMESLEAGWSTGHDNVIVLDTKGALTYHQKLPHQAIIIFLTVSRLTVLAKRMQLRGDQPSAIDSRLHSREYHRDLNLPNYLKGIAHVIVNDDWTTTKRQIDQLIAQLGK</sequence>
<dbReference type="PANTHER" id="PTHR23117">
    <property type="entry name" value="GUANYLATE KINASE-RELATED"/>
    <property type="match status" value="1"/>
</dbReference>
<dbReference type="InterPro" id="IPR027417">
    <property type="entry name" value="P-loop_NTPase"/>
</dbReference>
<evidence type="ECO:0000259" key="6">
    <source>
        <dbReference type="PROSITE" id="PS50052"/>
    </source>
</evidence>
<dbReference type="PROSITE" id="PS50052">
    <property type="entry name" value="GUANYLATE_KINASE_2"/>
    <property type="match status" value="1"/>
</dbReference>
<evidence type="ECO:0000256" key="4">
    <source>
        <dbReference type="ARBA" id="ARBA00022777"/>
    </source>
</evidence>
<dbReference type="InterPro" id="IPR008144">
    <property type="entry name" value="Guanylate_kin-like_dom"/>
</dbReference>
<evidence type="ECO:0000313" key="8">
    <source>
        <dbReference type="Proteomes" id="UP000051445"/>
    </source>
</evidence>
<dbReference type="OrthoDB" id="1033810at2"/>
<gene>
    <name evidence="7" type="ORF">FD27_GL000251</name>
</gene>
<evidence type="ECO:0000256" key="5">
    <source>
        <dbReference type="ARBA" id="ARBA00048594"/>
    </source>
</evidence>
<comment type="similarity">
    <text evidence="2">Belongs to the guanylate kinase family.</text>
</comment>
<dbReference type="CDD" id="cd00071">
    <property type="entry name" value="GMPK"/>
    <property type="match status" value="1"/>
</dbReference>
<name>A0A0R1PGL6_9LACO</name>
<dbReference type="Proteomes" id="UP000051445">
    <property type="component" value="Unassembled WGS sequence"/>
</dbReference>
<dbReference type="GO" id="GO:0004385">
    <property type="term" value="F:GMP kinase activity"/>
    <property type="evidence" value="ECO:0007669"/>
    <property type="project" value="UniProtKB-EC"/>
</dbReference>
<organism evidence="7 8">
    <name type="scientific">Limosilactobacillus frumenti DSM 13145</name>
    <dbReference type="NCBI Taxonomy" id="1423746"/>
    <lineage>
        <taxon>Bacteria</taxon>
        <taxon>Bacillati</taxon>
        <taxon>Bacillota</taxon>
        <taxon>Bacilli</taxon>
        <taxon>Lactobacillales</taxon>
        <taxon>Lactobacillaceae</taxon>
        <taxon>Limosilactobacillus</taxon>
    </lineage>
</organism>
<evidence type="ECO:0000256" key="1">
    <source>
        <dbReference type="ARBA" id="ARBA00003531"/>
    </source>
</evidence>
<proteinExistence type="inferred from homology"/>
<dbReference type="PATRIC" id="fig|1423746.3.peg.258"/>
<dbReference type="Pfam" id="PF00625">
    <property type="entry name" value="Guanylate_kin"/>
    <property type="match status" value="1"/>
</dbReference>